<dbReference type="PaxDb" id="121845-A0A1S4ESR2"/>
<gene>
    <name evidence="4" type="primary">LOC103524799</name>
</gene>
<accession>A0A1S4ESR2</accession>
<dbReference type="KEGG" id="dci:103524799"/>
<dbReference type="Gene3D" id="1.10.10.60">
    <property type="entry name" value="Homeodomain-like"/>
    <property type="match status" value="1"/>
</dbReference>
<evidence type="ECO:0000256" key="1">
    <source>
        <dbReference type="SAM" id="MobiDB-lite"/>
    </source>
</evidence>
<keyword evidence="3" id="KW-1185">Reference proteome</keyword>
<feature type="compositionally biased region" description="Low complexity" evidence="1">
    <location>
        <begin position="169"/>
        <end position="254"/>
    </location>
</feature>
<organism evidence="3 4">
    <name type="scientific">Diaphorina citri</name>
    <name type="common">Asian citrus psyllid</name>
    <dbReference type="NCBI Taxonomy" id="121845"/>
    <lineage>
        <taxon>Eukaryota</taxon>
        <taxon>Metazoa</taxon>
        <taxon>Ecdysozoa</taxon>
        <taxon>Arthropoda</taxon>
        <taxon>Hexapoda</taxon>
        <taxon>Insecta</taxon>
        <taxon>Pterygota</taxon>
        <taxon>Neoptera</taxon>
        <taxon>Paraneoptera</taxon>
        <taxon>Hemiptera</taxon>
        <taxon>Sternorrhyncha</taxon>
        <taxon>Psylloidea</taxon>
        <taxon>Psyllidae</taxon>
        <taxon>Diaphorininae</taxon>
        <taxon>Diaphorina</taxon>
    </lineage>
</organism>
<proteinExistence type="predicted"/>
<feature type="domain" description="Myb/SANT-like DNA-binding" evidence="2">
    <location>
        <begin position="54"/>
        <end position="145"/>
    </location>
</feature>
<dbReference type="Pfam" id="PF13837">
    <property type="entry name" value="Myb_DNA-bind_4"/>
    <property type="match status" value="1"/>
</dbReference>
<protein>
    <submittedName>
        <fullName evidence="4">Platelet glycoprotein Ib alpha chain-like</fullName>
    </submittedName>
</protein>
<dbReference type="InterPro" id="IPR044822">
    <property type="entry name" value="Myb_DNA-bind_4"/>
</dbReference>
<feature type="region of interest" description="Disordered" evidence="1">
    <location>
        <begin position="14"/>
        <end position="35"/>
    </location>
</feature>
<evidence type="ECO:0000313" key="4">
    <source>
        <dbReference type="RefSeq" id="XP_017305234.1"/>
    </source>
</evidence>
<dbReference type="GeneID" id="103524799"/>
<name>A0A1S4ESR2_DIACI</name>
<evidence type="ECO:0000313" key="3">
    <source>
        <dbReference type="Proteomes" id="UP000079169"/>
    </source>
</evidence>
<dbReference type="STRING" id="121845.A0A1S4ESR2"/>
<dbReference type="Proteomes" id="UP000079169">
    <property type="component" value="Unplaced"/>
</dbReference>
<evidence type="ECO:0000259" key="2">
    <source>
        <dbReference type="Pfam" id="PF13837"/>
    </source>
</evidence>
<dbReference type="RefSeq" id="XP_017305234.1">
    <property type="nucleotide sequence ID" value="XM_017449745.2"/>
</dbReference>
<dbReference type="AlphaFoldDB" id="A0A1S4ESR2"/>
<feature type="region of interest" description="Disordered" evidence="1">
    <location>
        <begin position="169"/>
        <end position="286"/>
    </location>
</feature>
<sequence>MDALIEEVDVETQGCLEPQQTNSHNSGVIERTDQSRQRDVMSSFWTSPVDSDTKDVTVLFIRLRVKWRHLFDGAKLKQVKAWEMLAQKLSREGFPVPASTSAEAGKKCKVKWDSLIRVFQDYRKHQMTTGAATKKPPKYLQEMEEATGDFHHINLQVLEDSFDTLICPTQQSSTSISNPQPSTSQPSTSTSEPSTSTSQPSTSTPQPSTSNPQPSSFTSQPSTSTPQPSTSNPQPSSSTSQPSTSNPQPSTSNPQEREMDALIEEVDVETQGCVEPQRTGMHASGI</sequence>
<reference evidence="4" key="1">
    <citation type="submission" date="2025-08" db="UniProtKB">
        <authorList>
            <consortium name="RefSeq"/>
        </authorList>
    </citation>
    <scope>IDENTIFICATION</scope>
</reference>